<organism evidence="3 4">
    <name type="scientific">Tardiphaga alba</name>
    <dbReference type="NCBI Taxonomy" id="340268"/>
    <lineage>
        <taxon>Bacteria</taxon>
        <taxon>Pseudomonadati</taxon>
        <taxon>Pseudomonadota</taxon>
        <taxon>Alphaproteobacteria</taxon>
        <taxon>Hyphomicrobiales</taxon>
        <taxon>Nitrobacteraceae</taxon>
        <taxon>Tardiphaga</taxon>
    </lineage>
</organism>
<dbReference type="EMBL" id="CP036498">
    <property type="protein sequence ID" value="QUS37825.1"/>
    <property type="molecule type" value="Genomic_DNA"/>
</dbReference>
<sequence>MTFVQSELRRGGLSAAAAFPQVVDGEKPDHFNLFQRKSGIYVIRNHSVYVKSCKTRDKQKAEDAFMLFGMQTEARQEGIFDPRRTLCTDIMDYHVSQISGDATHALKNDTERLGRLRPHIEGMKLGALTGKVFAAIERRMRRTYAASVVHASRKAMRTAIRTWCNDHSAPLVLPFGPGKEPDGRDRVLEGFERDRVRRWSTGTENYDPETDTWSPGGPLSCIERNRREMVYRVLTLGLPTGTRGGKFAKMAWKRTAKFGHIDVGTGIMHRCSPGTKAPALKAAPAVLLSPVLLKEVRGWAERDAAARERYVFRRHDGEPAGDWLSDTFCQAMRDLGIEDVVVHTLRHTCITALIEQGVSASVISAIVGISVQSLRTRYNHSDSAAVQPLGHVHMDAVLTRH</sequence>
<evidence type="ECO:0000313" key="4">
    <source>
        <dbReference type="Proteomes" id="UP000682843"/>
    </source>
</evidence>
<evidence type="ECO:0000313" key="3">
    <source>
        <dbReference type="EMBL" id="QUS37825.1"/>
    </source>
</evidence>
<dbReference type="InterPro" id="IPR011010">
    <property type="entry name" value="DNA_brk_join_enz"/>
</dbReference>
<proteinExistence type="predicted"/>
<reference evidence="3 4" key="1">
    <citation type="submission" date="2019-02" db="EMBL/GenBank/DDBJ databases">
        <title>Emended description of the genus Rhodopseudomonas and description of Rhodopseudomonas albus sp. nov., a non-phototrophic, heavy-metal-tolerant bacterium isolated from garden soil.</title>
        <authorList>
            <person name="Bao Z."/>
            <person name="Cao W.W."/>
            <person name="Sato Y."/>
            <person name="Nishizawa T."/>
            <person name="Zhao J."/>
            <person name="Guo Y."/>
            <person name="Ohta H."/>
        </authorList>
    </citation>
    <scope>NUCLEOTIDE SEQUENCE [LARGE SCALE GENOMIC DNA]</scope>
    <source>
        <strain evidence="3 4">SK50-23</strain>
    </source>
</reference>
<feature type="domain" description="Tyr recombinase" evidence="2">
    <location>
        <begin position="234"/>
        <end position="383"/>
    </location>
</feature>
<keyword evidence="1" id="KW-0233">DNA recombination</keyword>
<dbReference type="Proteomes" id="UP000682843">
    <property type="component" value="Chromosome"/>
</dbReference>
<evidence type="ECO:0000259" key="2">
    <source>
        <dbReference type="Pfam" id="PF00589"/>
    </source>
</evidence>
<dbReference type="RefSeq" id="WP_211911358.1">
    <property type="nucleotide sequence ID" value="NZ_CP036498.1"/>
</dbReference>
<evidence type="ECO:0000256" key="1">
    <source>
        <dbReference type="ARBA" id="ARBA00023172"/>
    </source>
</evidence>
<accession>A0ABX8A605</accession>
<protein>
    <recommendedName>
        <fullName evidence="2">Tyr recombinase domain-containing protein</fullName>
    </recommendedName>
</protein>
<dbReference type="Gene3D" id="1.10.443.10">
    <property type="entry name" value="Intergrase catalytic core"/>
    <property type="match status" value="1"/>
</dbReference>
<dbReference type="SUPFAM" id="SSF56349">
    <property type="entry name" value="DNA breaking-rejoining enzymes"/>
    <property type="match status" value="1"/>
</dbReference>
<keyword evidence="4" id="KW-1185">Reference proteome</keyword>
<dbReference type="InterPro" id="IPR013762">
    <property type="entry name" value="Integrase-like_cat_sf"/>
</dbReference>
<name>A0ABX8A605_9BRAD</name>
<dbReference type="Pfam" id="PF00589">
    <property type="entry name" value="Phage_integrase"/>
    <property type="match status" value="1"/>
</dbReference>
<gene>
    <name evidence="3" type="ORF">RPMA_02310</name>
</gene>
<dbReference type="InterPro" id="IPR002104">
    <property type="entry name" value="Integrase_catalytic"/>
</dbReference>